<dbReference type="Proteomes" id="UP000031972">
    <property type="component" value="Unassembled WGS sequence"/>
</dbReference>
<protein>
    <recommendedName>
        <fullName evidence="2">Bypass-of-forespore C N-terminal domain-containing protein</fullName>
    </recommendedName>
</protein>
<name>A0A0C2R7A4_9BACL</name>
<evidence type="ECO:0000256" key="1">
    <source>
        <dbReference type="SAM" id="SignalP"/>
    </source>
</evidence>
<evidence type="ECO:0000313" key="4">
    <source>
        <dbReference type="Proteomes" id="UP000031972"/>
    </source>
</evidence>
<dbReference type="AlphaFoldDB" id="A0A0C2R7A4"/>
<gene>
    <name evidence="3" type="ORF">KR50_27950</name>
</gene>
<dbReference type="InterPro" id="IPR038118">
    <property type="entry name" value="BOFC_N_sf"/>
</dbReference>
<dbReference type="EMBL" id="JXRR01000017">
    <property type="protein sequence ID" value="KIL46120.1"/>
    <property type="molecule type" value="Genomic_DNA"/>
</dbReference>
<feature type="signal peptide" evidence="1">
    <location>
        <begin position="1"/>
        <end position="28"/>
    </location>
</feature>
<feature type="chain" id="PRO_5038411040" description="Bypass-of-forespore C N-terminal domain-containing protein" evidence="1">
    <location>
        <begin position="29"/>
        <end position="102"/>
    </location>
</feature>
<evidence type="ECO:0000259" key="2">
    <source>
        <dbReference type="Pfam" id="PF08977"/>
    </source>
</evidence>
<dbReference type="Pfam" id="PF08977">
    <property type="entry name" value="BOFC_N"/>
    <property type="match status" value="1"/>
</dbReference>
<keyword evidence="1" id="KW-0732">Signal</keyword>
<proteinExistence type="predicted"/>
<dbReference type="InterPro" id="IPR015071">
    <property type="entry name" value="BOFC_N"/>
</dbReference>
<dbReference type="PATRIC" id="fig|220754.4.peg.2809"/>
<dbReference type="RefSeq" id="WP_052477108.1">
    <property type="nucleotide sequence ID" value="NZ_JXRR01000017.1"/>
</dbReference>
<keyword evidence="4" id="KW-1185">Reference proteome</keyword>
<dbReference type="Gene3D" id="3.10.20.420">
    <property type="entry name" value="Bypass-of-forespore C, N-terminal domain"/>
    <property type="match status" value="1"/>
</dbReference>
<feature type="domain" description="Bypass-of-forespore C N-terminal" evidence="2">
    <location>
        <begin position="35"/>
        <end position="84"/>
    </location>
</feature>
<evidence type="ECO:0000313" key="3">
    <source>
        <dbReference type="EMBL" id="KIL46120.1"/>
    </source>
</evidence>
<sequence>MKKAASKLILTSFILFTALGFTHHSAYAEADHSIFVTLETIYEDGDKKVETRTENVQSMEDFWAKYTAWQLVNMSKEEVVFRSQVPELSPLTIFSGYSSVSP</sequence>
<reference evidence="3 4" key="1">
    <citation type="submission" date="2015-01" db="EMBL/GenBank/DDBJ databases">
        <title>Jeotgalibacillus campisalis genome sequencing.</title>
        <authorList>
            <person name="Goh K.M."/>
            <person name="Chan K.-G."/>
            <person name="Yaakop A.S."/>
            <person name="Ee R."/>
            <person name="Gan H.M."/>
            <person name="Chan C.S."/>
        </authorList>
    </citation>
    <scope>NUCLEOTIDE SEQUENCE [LARGE SCALE GENOMIC DNA]</scope>
    <source>
        <strain evidence="3 4">SF-57</strain>
    </source>
</reference>
<organism evidence="3 4">
    <name type="scientific">Jeotgalibacillus campisalis</name>
    <dbReference type="NCBI Taxonomy" id="220754"/>
    <lineage>
        <taxon>Bacteria</taxon>
        <taxon>Bacillati</taxon>
        <taxon>Bacillota</taxon>
        <taxon>Bacilli</taxon>
        <taxon>Bacillales</taxon>
        <taxon>Caryophanaceae</taxon>
        <taxon>Jeotgalibacillus</taxon>
    </lineage>
</organism>
<accession>A0A0C2R7A4</accession>
<comment type="caution">
    <text evidence="3">The sequence shown here is derived from an EMBL/GenBank/DDBJ whole genome shotgun (WGS) entry which is preliminary data.</text>
</comment>